<organism evidence="1 2">
    <name type="scientific">Araneus ventricosus</name>
    <name type="common">Orbweaver spider</name>
    <name type="synonym">Epeira ventricosa</name>
    <dbReference type="NCBI Taxonomy" id="182803"/>
    <lineage>
        <taxon>Eukaryota</taxon>
        <taxon>Metazoa</taxon>
        <taxon>Ecdysozoa</taxon>
        <taxon>Arthropoda</taxon>
        <taxon>Chelicerata</taxon>
        <taxon>Arachnida</taxon>
        <taxon>Araneae</taxon>
        <taxon>Araneomorphae</taxon>
        <taxon>Entelegynae</taxon>
        <taxon>Araneoidea</taxon>
        <taxon>Araneidae</taxon>
        <taxon>Araneus</taxon>
    </lineage>
</organism>
<evidence type="ECO:0008006" key="3">
    <source>
        <dbReference type="Google" id="ProtNLM"/>
    </source>
</evidence>
<evidence type="ECO:0000313" key="1">
    <source>
        <dbReference type="EMBL" id="GBN17470.1"/>
    </source>
</evidence>
<dbReference type="Proteomes" id="UP000499080">
    <property type="component" value="Unassembled WGS sequence"/>
</dbReference>
<sequence>MPYRSCIDSELRGKTACRLVSDQFQVEVARLLSVSRMVISSLWICNSKLQVSSPGRPSKVTQELLTPLNDRYVTSNAQHLTELVAGRLIRDLAAATGTLFSRQTLYRHITEKCLYDRRPVVSASHKTSQKRASLLWIQEQNFWCQRDWSHVPFTDEARFST</sequence>
<name>A0A4Y2LTQ1_ARAVE</name>
<comment type="caution">
    <text evidence="1">The sequence shown here is derived from an EMBL/GenBank/DDBJ whole genome shotgun (WGS) entry which is preliminary data.</text>
</comment>
<proteinExistence type="predicted"/>
<protein>
    <recommendedName>
        <fullName evidence="3">Transposase Tc1-like domain-containing protein</fullName>
    </recommendedName>
</protein>
<dbReference type="AlphaFoldDB" id="A0A4Y2LTQ1"/>
<keyword evidence="2" id="KW-1185">Reference proteome</keyword>
<accession>A0A4Y2LTQ1</accession>
<evidence type="ECO:0000313" key="2">
    <source>
        <dbReference type="Proteomes" id="UP000499080"/>
    </source>
</evidence>
<dbReference type="EMBL" id="BGPR01006260">
    <property type="protein sequence ID" value="GBN17470.1"/>
    <property type="molecule type" value="Genomic_DNA"/>
</dbReference>
<reference evidence="1 2" key="1">
    <citation type="journal article" date="2019" name="Sci. Rep.">
        <title>Orb-weaving spider Araneus ventricosus genome elucidates the spidroin gene catalogue.</title>
        <authorList>
            <person name="Kono N."/>
            <person name="Nakamura H."/>
            <person name="Ohtoshi R."/>
            <person name="Moran D.A.P."/>
            <person name="Shinohara A."/>
            <person name="Yoshida Y."/>
            <person name="Fujiwara M."/>
            <person name="Mori M."/>
            <person name="Tomita M."/>
            <person name="Arakawa K."/>
        </authorList>
    </citation>
    <scope>NUCLEOTIDE SEQUENCE [LARGE SCALE GENOMIC DNA]</scope>
</reference>
<gene>
    <name evidence="1" type="ORF">AVEN_150697_1</name>
</gene>